<dbReference type="Proteomes" id="UP000823894">
    <property type="component" value="Unassembled WGS sequence"/>
</dbReference>
<dbReference type="AlphaFoldDB" id="A0A9D2NVV1"/>
<evidence type="ECO:0000313" key="1">
    <source>
        <dbReference type="EMBL" id="HJC38378.1"/>
    </source>
</evidence>
<organism evidence="1 2">
    <name type="scientific">Candidatus Mediterraneibacter faecigallinarum</name>
    <dbReference type="NCBI Taxonomy" id="2838669"/>
    <lineage>
        <taxon>Bacteria</taxon>
        <taxon>Bacillati</taxon>
        <taxon>Bacillota</taxon>
        <taxon>Clostridia</taxon>
        <taxon>Lachnospirales</taxon>
        <taxon>Lachnospiraceae</taxon>
        <taxon>Mediterraneibacter</taxon>
    </lineage>
</organism>
<reference evidence="1" key="2">
    <citation type="submission" date="2021-04" db="EMBL/GenBank/DDBJ databases">
        <authorList>
            <person name="Gilroy R."/>
        </authorList>
    </citation>
    <scope>NUCLEOTIDE SEQUENCE</scope>
    <source>
        <strain evidence="1">ChiGjej1B1-1692</strain>
    </source>
</reference>
<evidence type="ECO:0000313" key="2">
    <source>
        <dbReference type="Proteomes" id="UP000823894"/>
    </source>
</evidence>
<comment type="caution">
    <text evidence="1">The sequence shown here is derived from an EMBL/GenBank/DDBJ whole genome shotgun (WGS) entry which is preliminary data.</text>
</comment>
<accession>A0A9D2NVV1</accession>
<reference evidence="1" key="1">
    <citation type="journal article" date="2021" name="PeerJ">
        <title>Extensive microbial diversity within the chicken gut microbiome revealed by metagenomics and culture.</title>
        <authorList>
            <person name="Gilroy R."/>
            <person name="Ravi A."/>
            <person name="Getino M."/>
            <person name="Pursley I."/>
            <person name="Horton D.L."/>
            <person name="Alikhan N.F."/>
            <person name="Baker D."/>
            <person name="Gharbi K."/>
            <person name="Hall N."/>
            <person name="Watson M."/>
            <person name="Adriaenssens E.M."/>
            <person name="Foster-Nyarko E."/>
            <person name="Jarju S."/>
            <person name="Secka A."/>
            <person name="Antonio M."/>
            <person name="Oren A."/>
            <person name="Chaudhuri R.R."/>
            <person name="La Ragione R."/>
            <person name="Hildebrand F."/>
            <person name="Pallen M.J."/>
        </authorList>
    </citation>
    <scope>NUCLEOTIDE SEQUENCE</scope>
    <source>
        <strain evidence="1">ChiGjej1B1-1692</strain>
    </source>
</reference>
<name>A0A9D2NVV1_9FIRM</name>
<sequence>MKIRKTKPEELKLVMKLYENARSFMAAHGNPLQWGTSHPGEDLILRDIEEGNSYVCEEHGAVTAVFYYREGSDPTYARIYDGQWLNELPYGVVHRITSDGTVKGTASFCLDWAFRQCGNLKIDTHRDNYIMQHLLEKNGFRQCGIIYTDDGSERLAYQKAEQ</sequence>
<protein>
    <submittedName>
        <fullName evidence="1">GNAT family N-acetyltransferase</fullName>
    </submittedName>
</protein>
<dbReference type="InterPro" id="IPR016181">
    <property type="entry name" value="Acyl_CoA_acyltransferase"/>
</dbReference>
<gene>
    <name evidence="1" type="ORF">H9757_04865</name>
</gene>
<proteinExistence type="predicted"/>
<dbReference type="SUPFAM" id="SSF55729">
    <property type="entry name" value="Acyl-CoA N-acyltransferases (Nat)"/>
    <property type="match status" value="1"/>
</dbReference>
<dbReference type="Gene3D" id="3.40.630.30">
    <property type="match status" value="1"/>
</dbReference>
<dbReference type="EMBL" id="DWWK01000067">
    <property type="protein sequence ID" value="HJC38378.1"/>
    <property type="molecule type" value="Genomic_DNA"/>
</dbReference>